<keyword evidence="1" id="KW-0863">Zinc-finger</keyword>
<dbReference type="PANTHER" id="PTHR48038">
    <property type="entry name" value="RIBONUCLEOPROTEIN RB97D"/>
    <property type="match status" value="1"/>
</dbReference>
<feature type="compositionally biased region" description="Low complexity" evidence="3">
    <location>
        <begin position="444"/>
        <end position="457"/>
    </location>
</feature>
<evidence type="ECO:0000259" key="4">
    <source>
        <dbReference type="PROSITE" id="PS50102"/>
    </source>
</evidence>
<organism evidence="6 7">
    <name type="scientific">Dillenia turbinata</name>
    <dbReference type="NCBI Taxonomy" id="194707"/>
    <lineage>
        <taxon>Eukaryota</taxon>
        <taxon>Viridiplantae</taxon>
        <taxon>Streptophyta</taxon>
        <taxon>Embryophyta</taxon>
        <taxon>Tracheophyta</taxon>
        <taxon>Spermatophyta</taxon>
        <taxon>Magnoliopsida</taxon>
        <taxon>eudicotyledons</taxon>
        <taxon>Gunneridae</taxon>
        <taxon>Pentapetalae</taxon>
        <taxon>Dilleniales</taxon>
        <taxon>Dilleniaceae</taxon>
        <taxon>Dillenia</taxon>
    </lineage>
</organism>
<dbReference type="SMART" id="SM00360">
    <property type="entry name" value="RRM"/>
    <property type="match status" value="1"/>
</dbReference>
<dbReference type="InterPro" id="IPR012677">
    <property type="entry name" value="Nucleotide-bd_a/b_plait_sf"/>
</dbReference>
<dbReference type="Proteomes" id="UP001370490">
    <property type="component" value="Unassembled WGS sequence"/>
</dbReference>
<name>A0AAN8W161_9MAGN</name>
<reference evidence="6 7" key="1">
    <citation type="submission" date="2023-12" db="EMBL/GenBank/DDBJ databases">
        <title>A high-quality genome assembly for Dillenia turbinata (Dilleniales).</title>
        <authorList>
            <person name="Chanderbali A."/>
        </authorList>
    </citation>
    <scope>NUCLEOTIDE SEQUENCE [LARGE SCALE GENOMIC DNA]</scope>
    <source>
        <strain evidence="6">LSX21</strain>
        <tissue evidence="6">Leaf</tissue>
    </source>
</reference>
<evidence type="ECO:0000259" key="5">
    <source>
        <dbReference type="PROSITE" id="PS50158"/>
    </source>
</evidence>
<feature type="region of interest" description="Disordered" evidence="3">
    <location>
        <begin position="308"/>
        <end position="486"/>
    </location>
</feature>
<keyword evidence="1" id="KW-0862">Zinc</keyword>
<feature type="domain" description="CCHC-type" evidence="5">
    <location>
        <begin position="251"/>
        <end position="266"/>
    </location>
</feature>
<keyword evidence="7" id="KW-1185">Reference proteome</keyword>
<evidence type="ECO:0000256" key="1">
    <source>
        <dbReference type="PROSITE-ProRule" id="PRU00047"/>
    </source>
</evidence>
<comment type="caution">
    <text evidence="6">The sequence shown here is derived from an EMBL/GenBank/DDBJ whole genome shotgun (WGS) entry which is preliminary data.</text>
</comment>
<dbReference type="PANTHER" id="PTHR48038:SF2">
    <property type="entry name" value="OS02G0536400 PROTEIN"/>
    <property type="match status" value="1"/>
</dbReference>
<dbReference type="AlphaFoldDB" id="A0AAN8W161"/>
<dbReference type="InterPro" id="IPR035979">
    <property type="entry name" value="RBD_domain_sf"/>
</dbReference>
<dbReference type="SUPFAM" id="SSF57756">
    <property type="entry name" value="Retrovirus zinc finger-like domains"/>
    <property type="match status" value="1"/>
</dbReference>
<dbReference type="Gene3D" id="3.30.70.330">
    <property type="match status" value="1"/>
</dbReference>
<dbReference type="GO" id="GO:0008270">
    <property type="term" value="F:zinc ion binding"/>
    <property type="evidence" value="ECO:0007669"/>
    <property type="project" value="UniProtKB-KW"/>
</dbReference>
<keyword evidence="1" id="KW-0479">Metal-binding</keyword>
<dbReference type="SUPFAM" id="SSF54928">
    <property type="entry name" value="RNA-binding domain, RBD"/>
    <property type="match status" value="1"/>
</dbReference>
<feature type="compositionally biased region" description="Basic and acidic residues" evidence="3">
    <location>
        <begin position="270"/>
        <end position="281"/>
    </location>
</feature>
<protein>
    <submittedName>
        <fullName evidence="6">Zinc finger, CCHC-type</fullName>
    </submittedName>
</protein>
<feature type="domain" description="RRM" evidence="4">
    <location>
        <begin position="1"/>
        <end position="70"/>
    </location>
</feature>
<sequence length="700" mass="79477">MSLYLGNLSSHTRRDKLEHVFRAFGRCQVQVKDGYGFAVYDFPPDAEKALKALQGRNICGEPISITWSKKQPRSFQRFSSGGKSYDARGRNFSQRADYANRKRGSDDRRDHRTIVRHPDSDGNHLNPLDRLNEETAYYKDNVRDYMGEAYHNEDDKLRGEDGSIEPKLMADDGWGEQAGNQFDDNGIEHAPVFDRYEPDQVYDGRSGDGDGDLRYSCESHSPLSSRKKTKGGQIDEISLNRLDKQKPKKSCYTCGGSGHKRRNCPQKIARQREKSSRFEQRQNTEVVFRGSDEVEMKGIGYQPWRRQLSRRDARLAREHRKDNKVTDSRKRYRSTRGRDSSVTKELHRDQRRDDRVKMRKGRENGSPERHLSKRTRRSVSSAHQSDSVSSRFHQRSESPKSVQRSRSDMKMKSPSSGANPLSSRSKSGSASHNSRSRSLKSRSKPSSPTSLSISISLGQPLLSSPNKMQVNQKGPIGHATTPESNEVEVGRLVESDVGLENSILEKTTFRMSSGNATFAVDHVIHDHENSVPFSKAEDIQRQNDNQHTGSGIGLELDNSSTLVGNLPPNSFGETKVLEDAGAQEAEHMLRPTEKSESGVSLTYSSHFSSRTKISWEELCKVLKHYGLEHPEETEKKLPVEGYFGSARLWPWELIYYRKLRKGPISTENYARRIAQNREFGIVDKYIRSSSGWGEPDLDIS</sequence>
<proteinExistence type="predicted"/>
<feature type="compositionally biased region" description="Basic and acidic residues" evidence="3">
    <location>
        <begin position="309"/>
        <end position="329"/>
    </location>
</feature>
<gene>
    <name evidence="6" type="ORF">RJ641_025192</name>
</gene>
<dbReference type="Pfam" id="PF00098">
    <property type="entry name" value="zf-CCHC"/>
    <property type="match status" value="1"/>
</dbReference>
<dbReference type="PROSITE" id="PS50158">
    <property type="entry name" value="ZF_CCHC"/>
    <property type="match status" value="1"/>
</dbReference>
<dbReference type="SMART" id="SM00343">
    <property type="entry name" value="ZnF_C2HC"/>
    <property type="match status" value="1"/>
</dbReference>
<evidence type="ECO:0000313" key="7">
    <source>
        <dbReference type="Proteomes" id="UP001370490"/>
    </source>
</evidence>
<feature type="compositionally biased region" description="Basic and acidic residues" evidence="3">
    <location>
        <begin position="336"/>
        <end position="370"/>
    </location>
</feature>
<dbReference type="PROSITE" id="PS50102">
    <property type="entry name" value="RRM"/>
    <property type="match status" value="1"/>
</dbReference>
<feature type="compositionally biased region" description="Low complexity" evidence="3">
    <location>
        <begin position="420"/>
        <end position="433"/>
    </location>
</feature>
<dbReference type="Gene3D" id="4.10.60.10">
    <property type="entry name" value="Zinc finger, CCHC-type"/>
    <property type="match status" value="1"/>
</dbReference>
<feature type="region of interest" description="Disordered" evidence="3">
    <location>
        <begin position="74"/>
        <end position="128"/>
    </location>
</feature>
<feature type="region of interest" description="Disordered" evidence="3">
    <location>
        <begin position="245"/>
        <end position="281"/>
    </location>
</feature>
<keyword evidence="2" id="KW-0694">RNA-binding</keyword>
<feature type="compositionally biased region" description="Basic residues" evidence="3">
    <location>
        <begin position="434"/>
        <end position="443"/>
    </location>
</feature>
<accession>A0AAN8W161</accession>
<evidence type="ECO:0000313" key="6">
    <source>
        <dbReference type="EMBL" id="KAK6944090.1"/>
    </source>
</evidence>
<evidence type="ECO:0000256" key="2">
    <source>
        <dbReference type="PROSITE-ProRule" id="PRU00176"/>
    </source>
</evidence>
<dbReference type="InterPro" id="IPR000504">
    <property type="entry name" value="RRM_dom"/>
</dbReference>
<dbReference type="GO" id="GO:0003723">
    <property type="term" value="F:RNA binding"/>
    <property type="evidence" value="ECO:0007669"/>
    <property type="project" value="UniProtKB-UniRule"/>
</dbReference>
<dbReference type="Pfam" id="PF00076">
    <property type="entry name" value="RRM_1"/>
    <property type="match status" value="1"/>
</dbReference>
<feature type="compositionally biased region" description="Polar residues" evidence="3">
    <location>
        <begin position="461"/>
        <end position="472"/>
    </location>
</feature>
<feature type="compositionally biased region" description="Basic and acidic residues" evidence="3">
    <location>
        <begin position="98"/>
        <end position="122"/>
    </location>
</feature>
<dbReference type="InterPro" id="IPR036875">
    <property type="entry name" value="Znf_CCHC_sf"/>
</dbReference>
<dbReference type="InterPro" id="IPR001878">
    <property type="entry name" value="Znf_CCHC"/>
</dbReference>
<dbReference type="EMBL" id="JBAMMX010000003">
    <property type="protein sequence ID" value="KAK6944090.1"/>
    <property type="molecule type" value="Genomic_DNA"/>
</dbReference>
<evidence type="ECO:0000256" key="3">
    <source>
        <dbReference type="SAM" id="MobiDB-lite"/>
    </source>
</evidence>
<feature type="compositionally biased region" description="Low complexity" evidence="3">
    <location>
        <begin position="378"/>
        <end position="391"/>
    </location>
</feature>
<feature type="compositionally biased region" description="Basic and acidic residues" evidence="3">
    <location>
        <begin position="205"/>
        <end position="217"/>
    </location>
</feature>
<feature type="region of interest" description="Disordered" evidence="3">
    <location>
        <begin position="197"/>
        <end position="233"/>
    </location>
</feature>